<reference evidence="1" key="1">
    <citation type="journal article" date="2013" name="J. Plant Res.">
        <title>Effect of fungi and light on seed germination of three Opuntia species from semiarid lands of central Mexico.</title>
        <authorList>
            <person name="Delgado-Sanchez P."/>
            <person name="Jimenez-Bremont J.F."/>
            <person name="Guerrero-Gonzalez Mde L."/>
            <person name="Flores J."/>
        </authorList>
    </citation>
    <scope>NUCLEOTIDE SEQUENCE</scope>
    <source>
        <tissue evidence="1">Cladode</tissue>
    </source>
</reference>
<proteinExistence type="predicted"/>
<reference evidence="1" key="2">
    <citation type="submission" date="2020-07" db="EMBL/GenBank/DDBJ databases">
        <authorList>
            <person name="Vera ALvarez R."/>
            <person name="Arias-Moreno D.M."/>
            <person name="Jimenez-Jacinto V."/>
            <person name="Jimenez-Bremont J.F."/>
            <person name="Swaminathan K."/>
            <person name="Moose S.P."/>
            <person name="Guerrero-Gonzalez M.L."/>
            <person name="Marino-Ramirez L."/>
            <person name="Landsman D."/>
            <person name="Rodriguez-Kessler M."/>
            <person name="Delgado-Sanchez P."/>
        </authorList>
    </citation>
    <scope>NUCLEOTIDE SEQUENCE</scope>
    <source>
        <tissue evidence="1">Cladode</tissue>
    </source>
</reference>
<organism evidence="1">
    <name type="scientific">Opuntia streptacantha</name>
    <name type="common">Prickly pear cactus</name>
    <name type="synonym">Opuntia cardona</name>
    <dbReference type="NCBI Taxonomy" id="393608"/>
    <lineage>
        <taxon>Eukaryota</taxon>
        <taxon>Viridiplantae</taxon>
        <taxon>Streptophyta</taxon>
        <taxon>Embryophyta</taxon>
        <taxon>Tracheophyta</taxon>
        <taxon>Spermatophyta</taxon>
        <taxon>Magnoliopsida</taxon>
        <taxon>eudicotyledons</taxon>
        <taxon>Gunneridae</taxon>
        <taxon>Pentapetalae</taxon>
        <taxon>Caryophyllales</taxon>
        <taxon>Cactineae</taxon>
        <taxon>Cactaceae</taxon>
        <taxon>Opuntioideae</taxon>
        <taxon>Opuntia</taxon>
    </lineage>
</organism>
<dbReference type="EMBL" id="GISG01078340">
    <property type="protein sequence ID" value="MBA4631585.1"/>
    <property type="molecule type" value="Transcribed_RNA"/>
</dbReference>
<name>A0A7C9D5P2_OPUST</name>
<dbReference type="EMBL" id="GISG01078339">
    <property type="protein sequence ID" value="MBA4631584.1"/>
    <property type="molecule type" value="Transcribed_RNA"/>
</dbReference>
<dbReference type="AlphaFoldDB" id="A0A7C9D5P2"/>
<accession>A0A7C9D5P2</accession>
<evidence type="ECO:0000313" key="1">
    <source>
        <dbReference type="EMBL" id="MBA4631585.1"/>
    </source>
</evidence>
<sequence>MKGLMQNPINCILRIKSNKPKTTWPLSCLIIHYDCIYHVSIILKVLSKTFFCYSGRQPPNKYFFGSQTSGSRSITSIRLVLSEGILLFPRKCSLSFHHSAINSVFVLKNSVERRRVGENDEAKASWTSSRLVAHNNSLGNLAVLAEVIPELLFCSVPRYPSYEQFALV</sequence>
<protein>
    <submittedName>
        <fullName evidence="1">Uncharacterized protein</fullName>
    </submittedName>
</protein>